<feature type="non-terminal residue" evidence="1">
    <location>
        <position position="54"/>
    </location>
</feature>
<dbReference type="Proteomes" id="UP000824469">
    <property type="component" value="Unassembled WGS sequence"/>
</dbReference>
<evidence type="ECO:0000313" key="2">
    <source>
        <dbReference type="Proteomes" id="UP000824469"/>
    </source>
</evidence>
<proteinExistence type="predicted"/>
<dbReference type="EMBL" id="JAHRHJ020000008">
    <property type="protein sequence ID" value="KAH9306236.1"/>
    <property type="molecule type" value="Genomic_DNA"/>
</dbReference>
<name>A0AA38FLC5_TAXCH</name>
<evidence type="ECO:0000313" key="1">
    <source>
        <dbReference type="EMBL" id="KAH9306236.1"/>
    </source>
</evidence>
<organism evidence="1 2">
    <name type="scientific">Taxus chinensis</name>
    <name type="common">Chinese yew</name>
    <name type="synonym">Taxus wallichiana var. chinensis</name>
    <dbReference type="NCBI Taxonomy" id="29808"/>
    <lineage>
        <taxon>Eukaryota</taxon>
        <taxon>Viridiplantae</taxon>
        <taxon>Streptophyta</taxon>
        <taxon>Embryophyta</taxon>
        <taxon>Tracheophyta</taxon>
        <taxon>Spermatophyta</taxon>
        <taxon>Pinopsida</taxon>
        <taxon>Pinidae</taxon>
        <taxon>Conifers II</taxon>
        <taxon>Cupressales</taxon>
        <taxon>Taxaceae</taxon>
        <taxon>Taxus</taxon>
    </lineage>
</organism>
<feature type="non-terminal residue" evidence="1">
    <location>
        <position position="1"/>
    </location>
</feature>
<protein>
    <submittedName>
        <fullName evidence="1">Uncharacterized protein</fullName>
    </submittedName>
</protein>
<reference evidence="1 2" key="1">
    <citation type="journal article" date="2021" name="Nat. Plants">
        <title>The Taxus genome provides insights into paclitaxel biosynthesis.</title>
        <authorList>
            <person name="Xiong X."/>
            <person name="Gou J."/>
            <person name="Liao Q."/>
            <person name="Li Y."/>
            <person name="Zhou Q."/>
            <person name="Bi G."/>
            <person name="Li C."/>
            <person name="Du R."/>
            <person name="Wang X."/>
            <person name="Sun T."/>
            <person name="Guo L."/>
            <person name="Liang H."/>
            <person name="Lu P."/>
            <person name="Wu Y."/>
            <person name="Zhang Z."/>
            <person name="Ro D.K."/>
            <person name="Shang Y."/>
            <person name="Huang S."/>
            <person name="Yan J."/>
        </authorList>
    </citation>
    <scope>NUCLEOTIDE SEQUENCE [LARGE SCALE GENOMIC DNA]</scope>
    <source>
        <strain evidence="1">Ta-2019</strain>
    </source>
</reference>
<keyword evidence="2" id="KW-1185">Reference proteome</keyword>
<accession>A0AA38FLC5</accession>
<gene>
    <name evidence="1" type="ORF">KI387_010640</name>
</gene>
<comment type="caution">
    <text evidence="1">The sequence shown here is derived from an EMBL/GenBank/DDBJ whole genome shotgun (WGS) entry which is preliminary data.</text>
</comment>
<sequence length="54" mass="5936">PYGLIGQHPRGLQEALHSNLSYGKEAVLPISLDLPALELMKQLGDGLSLNQWRP</sequence>
<dbReference type="AlphaFoldDB" id="A0AA38FLC5"/>